<dbReference type="EMBL" id="LVXG01000067">
    <property type="protein sequence ID" value="OQP40892.1"/>
    <property type="molecule type" value="Genomic_DNA"/>
</dbReference>
<sequence length="93" mass="10707">MGEYSLGDALKYFLNHSKLKGYIQALQIEDVWEQIMGKTIAKYTEKIQIQGKTLFITTSMAPLKQELLYQKDNIIKRVNETLGENTINNVVIQ</sequence>
<dbReference type="Pfam" id="PF05258">
    <property type="entry name" value="DciA"/>
    <property type="match status" value="1"/>
</dbReference>
<dbReference type="PANTHER" id="PTHR36456">
    <property type="entry name" value="UPF0232 PROTEIN SCO3875"/>
    <property type="match status" value="1"/>
</dbReference>
<dbReference type="STRING" id="354355.SAMN05660816_04072"/>
<keyword evidence="2" id="KW-1185">Reference proteome</keyword>
<dbReference type="AlphaFoldDB" id="A0A1V9E467"/>
<reference evidence="2" key="1">
    <citation type="submission" date="2016-04" db="EMBL/GenBank/DDBJ databases">
        <authorList>
            <person name="Chen L."/>
            <person name="Zhuang W."/>
            <person name="Wang G."/>
        </authorList>
    </citation>
    <scope>NUCLEOTIDE SEQUENCE [LARGE SCALE GENOMIC DNA]</scope>
    <source>
        <strain evidence="2">17621</strain>
    </source>
</reference>
<name>A0A1V9E467_9BACT</name>
<protein>
    <recommendedName>
        <fullName evidence="3">RNA-binding protein</fullName>
    </recommendedName>
</protein>
<evidence type="ECO:0000313" key="2">
    <source>
        <dbReference type="Proteomes" id="UP000192610"/>
    </source>
</evidence>
<dbReference type="InterPro" id="IPR007922">
    <property type="entry name" value="DciA-like"/>
</dbReference>
<gene>
    <name evidence="1" type="ORF">A4H97_14890</name>
</gene>
<evidence type="ECO:0000313" key="1">
    <source>
        <dbReference type="EMBL" id="OQP40892.1"/>
    </source>
</evidence>
<dbReference type="RefSeq" id="WP_081203874.1">
    <property type="nucleotide sequence ID" value="NZ_FOCZ01000007.1"/>
</dbReference>
<evidence type="ECO:0008006" key="3">
    <source>
        <dbReference type="Google" id="ProtNLM"/>
    </source>
</evidence>
<dbReference type="OrthoDB" id="9804942at2"/>
<dbReference type="Proteomes" id="UP000192610">
    <property type="component" value="Unassembled WGS sequence"/>
</dbReference>
<dbReference type="PANTHER" id="PTHR36456:SF1">
    <property type="entry name" value="UPF0232 PROTEIN SCO3875"/>
    <property type="match status" value="1"/>
</dbReference>
<proteinExistence type="predicted"/>
<accession>A0A1V9E467</accession>
<organism evidence="1 2">
    <name type="scientific">Niastella yeongjuensis</name>
    <dbReference type="NCBI Taxonomy" id="354355"/>
    <lineage>
        <taxon>Bacteria</taxon>
        <taxon>Pseudomonadati</taxon>
        <taxon>Bacteroidota</taxon>
        <taxon>Chitinophagia</taxon>
        <taxon>Chitinophagales</taxon>
        <taxon>Chitinophagaceae</taxon>
        <taxon>Niastella</taxon>
    </lineage>
</organism>
<comment type="caution">
    <text evidence="1">The sequence shown here is derived from an EMBL/GenBank/DDBJ whole genome shotgun (WGS) entry which is preliminary data.</text>
</comment>